<name>A0A9X3BXV8_9FLAO</name>
<feature type="signal peptide" evidence="1">
    <location>
        <begin position="1"/>
        <end position="22"/>
    </location>
</feature>
<reference evidence="2" key="1">
    <citation type="submission" date="2022-10" db="EMBL/GenBank/DDBJ databases">
        <title>Two novel species of Flavobacterium.</title>
        <authorList>
            <person name="Liu Q."/>
            <person name="Xin Y.-H."/>
        </authorList>
    </citation>
    <scope>NUCLEOTIDE SEQUENCE</scope>
    <source>
        <strain evidence="2">LS1R49</strain>
    </source>
</reference>
<sequence length="108" mass="12002">MKKAIGYLVLMILMLLSNCLEANNNQIKATVNDSIIFKKGYSEVNGIKMYYEIYGEGKPLVLLHGGGSTIETTFGRVIPMLAKHRKVIAVEAQAHGRTGDREKEESFV</sequence>
<dbReference type="AlphaFoldDB" id="A0A9X3BXV8"/>
<dbReference type="GO" id="GO:0016787">
    <property type="term" value="F:hydrolase activity"/>
    <property type="evidence" value="ECO:0007669"/>
    <property type="project" value="UniProtKB-KW"/>
</dbReference>
<evidence type="ECO:0000256" key="1">
    <source>
        <dbReference type="SAM" id="SignalP"/>
    </source>
</evidence>
<organism evidence="2 3">
    <name type="scientific">Flavobacterium shii</name>
    <dbReference type="NCBI Taxonomy" id="2987687"/>
    <lineage>
        <taxon>Bacteria</taxon>
        <taxon>Pseudomonadati</taxon>
        <taxon>Bacteroidota</taxon>
        <taxon>Flavobacteriia</taxon>
        <taxon>Flavobacteriales</taxon>
        <taxon>Flavobacteriaceae</taxon>
        <taxon>Flavobacterium</taxon>
    </lineage>
</organism>
<dbReference type="RefSeq" id="WP_264205996.1">
    <property type="nucleotide sequence ID" value="NZ_JAOZEW010000008.1"/>
</dbReference>
<evidence type="ECO:0000313" key="2">
    <source>
        <dbReference type="EMBL" id="MCV9927865.1"/>
    </source>
</evidence>
<accession>A0A9X3BXV8</accession>
<dbReference type="InterPro" id="IPR029058">
    <property type="entry name" value="AB_hydrolase_fold"/>
</dbReference>
<dbReference type="EMBL" id="JAOZEW010000008">
    <property type="protein sequence ID" value="MCV9927865.1"/>
    <property type="molecule type" value="Genomic_DNA"/>
</dbReference>
<dbReference type="Gene3D" id="3.40.50.1820">
    <property type="entry name" value="alpha/beta hydrolase"/>
    <property type="match status" value="1"/>
</dbReference>
<dbReference type="SUPFAM" id="SSF53474">
    <property type="entry name" value="alpha/beta-Hydrolases"/>
    <property type="match status" value="1"/>
</dbReference>
<proteinExistence type="predicted"/>
<dbReference type="Proteomes" id="UP001151079">
    <property type="component" value="Unassembled WGS sequence"/>
</dbReference>
<keyword evidence="3" id="KW-1185">Reference proteome</keyword>
<evidence type="ECO:0000313" key="3">
    <source>
        <dbReference type="Proteomes" id="UP001151079"/>
    </source>
</evidence>
<feature type="chain" id="PRO_5040934635" evidence="1">
    <location>
        <begin position="23"/>
        <end position="108"/>
    </location>
</feature>
<keyword evidence="1" id="KW-0732">Signal</keyword>
<keyword evidence="2" id="KW-0378">Hydrolase</keyword>
<comment type="caution">
    <text evidence="2">The sequence shown here is derived from an EMBL/GenBank/DDBJ whole genome shotgun (WGS) entry which is preliminary data.</text>
</comment>
<protein>
    <submittedName>
        <fullName evidence="2">Alpha/beta hydrolase</fullName>
    </submittedName>
</protein>
<gene>
    <name evidence="2" type="ORF">OIU83_09390</name>
</gene>